<evidence type="ECO:0000313" key="2">
    <source>
        <dbReference type="EMBL" id="MFC4507720.1"/>
    </source>
</evidence>
<evidence type="ECO:0000313" key="3">
    <source>
        <dbReference type="Proteomes" id="UP001595839"/>
    </source>
</evidence>
<sequence>MAALMARHSTRQMVYERGMGITIVELQLAAALYEELRPVIREWGRAYAQIVRKTLLALGSADPYADAALLMNTISGLVLGQLALPNGDFENGNVRPTLLRLLHLIRGEPARDVSHQA</sequence>
<dbReference type="Pfam" id="PF17940">
    <property type="entry name" value="TetR_C_31"/>
    <property type="match status" value="1"/>
</dbReference>
<name>A0ABV9B7M2_9ACTN</name>
<dbReference type="InterPro" id="IPR036271">
    <property type="entry name" value="Tet_transcr_reg_TetR-rel_C_sf"/>
</dbReference>
<gene>
    <name evidence="2" type="ORF">ACFPIH_51385</name>
</gene>
<dbReference type="RefSeq" id="WP_381186855.1">
    <property type="nucleotide sequence ID" value="NZ_JBHSFK010000060.1"/>
</dbReference>
<dbReference type="InterPro" id="IPR041583">
    <property type="entry name" value="TetR_C_31"/>
</dbReference>
<evidence type="ECO:0000259" key="1">
    <source>
        <dbReference type="Pfam" id="PF17940"/>
    </source>
</evidence>
<organism evidence="2 3">
    <name type="scientific">Streptomyces vulcanius</name>
    <dbReference type="NCBI Taxonomy" id="1441876"/>
    <lineage>
        <taxon>Bacteria</taxon>
        <taxon>Bacillati</taxon>
        <taxon>Actinomycetota</taxon>
        <taxon>Actinomycetes</taxon>
        <taxon>Kitasatosporales</taxon>
        <taxon>Streptomycetaceae</taxon>
        <taxon>Streptomyces</taxon>
    </lineage>
</organism>
<dbReference type="Gene3D" id="1.10.357.10">
    <property type="entry name" value="Tetracycline Repressor, domain 2"/>
    <property type="match status" value="1"/>
</dbReference>
<dbReference type="SUPFAM" id="SSF48498">
    <property type="entry name" value="Tetracyclin repressor-like, C-terminal domain"/>
    <property type="match status" value="1"/>
</dbReference>
<dbReference type="Proteomes" id="UP001595839">
    <property type="component" value="Unassembled WGS sequence"/>
</dbReference>
<comment type="caution">
    <text evidence="2">The sequence shown here is derived from an EMBL/GenBank/DDBJ whole genome shotgun (WGS) entry which is preliminary data.</text>
</comment>
<feature type="domain" description="Tetracyclin repressor-like C-terminal group 31" evidence="1">
    <location>
        <begin position="3"/>
        <end position="102"/>
    </location>
</feature>
<protein>
    <recommendedName>
        <fullName evidence="1">Tetracyclin repressor-like C-terminal group 31 domain-containing protein</fullName>
    </recommendedName>
</protein>
<reference evidence="3" key="1">
    <citation type="journal article" date="2019" name="Int. J. Syst. Evol. Microbiol.">
        <title>The Global Catalogue of Microorganisms (GCM) 10K type strain sequencing project: providing services to taxonomists for standard genome sequencing and annotation.</title>
        <authorList>
            <consortium name="The Broad Institute Genomics Platform"/>
            <consortium name="The Broad Institute Genome Sequencing Center for Infectious Disease"/>
            <person name="Wu L."/>
            <person name="Ma J."/>
        </authorList>
    </citation>
    <scope>NUCLEOTIDE SEQUENCE [LARGE SCALE GENOMIC DNA]</scope>
    <source>
        <strain evidence="3">CGMCC 4.7177</strain>
    </source>
</reference>
<accession>A0ABV9B7M2</accession>
<keyword evidence="3" id="KW-1185">Reference proteome</keyword>
<proteinExistence type="predicted"/>
<dbReference type="EMBL" id="JBHSFK010000060">
    <property type="protein sequence ID" value="MFC4507720.1"/>
    <property type="molecule type" value="Genomic_DNA"/>
</dbReference>